<dbReference type="AlphaFoldDB" id="A0A0C9Z5A7"/>
<organism evidence="2 3">
    <name type="scientific">Pisolithus microcarpus 441</name>
    <dbReference type="NCBI Taxonomy" id="765257"/>
    <lineage>
        <taxon>Eukaryota</taxon>
        <taxon>Fungi</taxon>
        <taxon>Dikarya</taxon>
        <taxon>Basidiomycota</taxon>
        <taxon>Agaricomycotina</taxon>
        <taxon>Agaricomycetes</taxon>
        <taxon>Agaricomycetidae</taxon>
        <taxon>Boletales</taxon>
        <taxon>Sclerodermatineae</taxon>
        <taxon>Pisolithaceae</taxon>
        <taxon>Pisolithus</taxon>
    </lineage>
</organism>
<evidence type="ECO:0000313" key="3">
    <source>
        <dbReference type="Proteomes" id="UP000054018"/>
    </source>
</evidence>
<keyword evidence="3" id="KW-1185">Reference proteome</keyword>
<gene>
    <name evidence="2" type="ORF">PISMIDRAFT_23203</name>
</gene>
<name>A0A0C9Z5A7_9AGAM</name>
<feature type="compositionally biased region" description="Polar residues" evidence="1">
    <location>
        <begin position="90"/>
        <end position="113"/>
    </location>
</feature>
<protein>
    <submittedName>
        <fullName evidence="2">Uncharacterized protein</fullName>
    </submittedName>
</protein>
<accession>A0A0C9Z5A7</accession>
<sequence length="158" mass="17532">MTKDGTSISPESVKDGQMVDIWAYVLVEWHLSYQYFSVVTIKAALEDIVEWKTGVTTYAFGTNMKSIMPSSPLHQWSPTMHGVQAHPDTEASTSGKVVTGSKRQQVEETSAQLQRFGDGPTSTWKAKSAPPLQHRVGQALDIETKSHTERLKEAIKDL</sequence>
<dbReference type="Proteomes" id="UP000054018">
    <property type="component" value="Unassembled WGS sequence"/>
</dbReference>
<evidence type="ECO:0000313" key="2">
    <source>
        <dbReference type="EMBL" id="KIK24306.1"/>
    </source>
</evidence>
<evidence type="ECO:0000256" key="1">
    <source>
        <dbReference type="SAM" id="MobiDB-lite"/>
    </source>
</evidence>
<proteinExistence type="predicted"/>
<dbReference type="EMBL" id="KN833717">
    <property type="protein sequence ID" value="KIK24306.1"/>
    <property type="molecule type" value="Genomic_DNA"/>
</dbReference>
<reference evidence="2 3" key="1">
    <citation type="submission" date="2014-04" db="EMBL/GenBank/DDBJ databases">
        <authorList>
            <consortium name="DOE Joint Genome Institute"/>
            <person name="Kuo A."/>
            <person name="Kohler A."/>
            <person name="Costa M.D."/>
            <person name="Nagy L.G."/>
            <person name="Floudas D."/>
            <person name="Copeland A."/>
            <person name="Barry K.W."/>
            <person name="Cichocki N."/>
            <person name="Veneault-Fourrey C."/>
            <person name="LaButti K."/>
            <person name="Lindquist E.A."/>
            <person name="Lipzen A."/>
            <person name="Lundell T."/>
            <person name="Morin E."/>
            <person name="Murat C."/>
            <person name="Sun H."/>
            <person name="Tunlid A."/>
            <person name="Henrissat B."/>
            <person name="Grigoriev I.V."/>
            <person name="Hibbett D.S."/>
            <person name="Martin F."/>
            <person name="Nordberg H.P."/>
            <person name="Cantor M.N."/>
            <person name="Hua S.X."/>
        </authorList>
    </citation>
    <scope>NUCLEOTIDE SEQUENCE [LARGE SCALE GENOMIC DNA]</scope>
    <source>
        <strain evidence="2 3">441</strain>
    </source>
</reference>
<reference evidence="3" key="2">
    <citation type="submission" date="2015-01" db="EMBL/GenBank/DDBJ databases">
        <title>Evolutionary Origins and Diversification of the Mycorrhizal Mutualists.</title>
        <authorList>
            <consortium name="DOE Joint Genome Institute"/>
            <consortium name="Mycorrhizal Genomics Consortium"/>
            <person name="Kohler A."/>
            <person name="Kuo A."/>
            <person name="Nagy L.G."/>
            <person name="Floudas D."/>
            <person name="Copeland A."/>
            <person name="Barry K.W."/>
            <person name="Cichocki N."/>
            <person name="Veneault-Fourrey C."/>
            <person name="LaButti K."/>
            <person name="Lindquist E.A."/>
            <person name="Lipzen A."/>
            <person name="Lundell T."/>
            <person name="Morin E."/>
            <person name="Murat C."/>
            <person name="Riley R."/>
            <person name="Ohm R."/>
            <person name="Sun H."/>
            <person name="Tunlid A."/>
            <person name="Henrissat B."/>
            <person name="Grigoriev I.V."/>
            <person name="Hibbett D.S."/>
            <person name="Martin F."/>
        </authorList>
    </citation>
    <scope>NUCLEOTIDE SEQUENCE [LARGE SCALE GENOMIC DNA]</scope>
    <source>
        <strain evidence="3">441</strain>
    </source>
</reference>
<dbReference type="HOGENOM" id="CLU_1670083_0_0_1"/>
<feature type="region of interest" description="Disordered" evidence="1">
    <location>
        <begin position="71"/>
        <end position="134"/>
    </location>
</feature>